<keyword evidence="14" id="KW-1185">Reference proteome</keyword>
<dbReference type="GO" id="GO:0004662">
    <property type="term" value="F:CAAX-protein geranylgeranyltransferase activity"/>
    <property type="evidence" value="ECO:0007669"/>
    <property type="project" value="UniProtKB-EC"/>
</dbReference>
<dbReference type="EC" id="2.5.1.58" evidence="4"/>
<evidence type="ECO:0000256" key="11">
    <source>
        <dbReference type="ARBA" id="ARBA00042436"/>
    </source>
</evidence>
<keyword evidence="6" id="KW-0808">Transferase</keyword>
<evidence type="ECO:0000256" key="6">
    <source>
        <dbReference type="ARBA" id="ARBA00022679"/>
    </source>
</evidence>
<dbReference type="PANTHER" id="PTHR11129">
    <property type="entry name" value="PROTEIN FARNESYLTRANSFERASE ALPHA SUBUNIT/RAB GERANYLGERANYL TRANSFERASE ALPHA SUBUNIT"/>
    <property type="match status" value="1"/>
</dbReference>
<evidence type="ECO:0000256" key="2">
    <source>
        <dbReference type="ARBA" id="ARBA00006734"/>
    </source>
</evidence>
<dbReference type="Pfam" id="PF01239">
    <property type="entry name" value="PPTA"/>
    <property type="match status" value="5"/>
</dbReference>
<evidence type="ECO:0000256" key="1">
    <source>
        <dbReference type="ARBA" id="ARBA00001946"/>
    </source>
</evidence>
<keyword evidence="7" id="KW-0677">Repeat</keyword>
<evidence type="ECO:0000256" key="4">
    <source>
        <dbReference type="ARBA" id="ARBA00012702"/>
    </source>
</evidence>
<sequence length="324" mass="37768">MTEGDEQHDAVVGSKLLKDDERWNDVTPIYHSDAENAVVPIAASEEFKDAFAYFRAIVQKDERSERALQLTTHCAELNSANYTVWQYRRNILQSLGSDLHQELKYCAAIIEDNPKNYQVWHHRRVLVEWTKDPSKEIDFTDGILRDDSKNYHAWQHRQWVVEHFKLWGEAELDYSARLLEEDQRNNSAWNYRYFIISNTTGFKGDILEREINATLALIAKAPHNESSWNYLSGILLDAGQSASQQVVEFCESLYADKKRRSPYLLSFMVDTLSEKIDKGNDAKDNVERAVKLLDELQQIDPMRRKYWLYQKRSIENAVQSKIGA</sequence>
<dbReference type="Proteomes" id="UP000887566">
    <property type="component" value="Unplaced"/>
</dbReference>
<evidence type="ECO:0000256" key="7">
    <source>
        <dbReference type="ARBA" id="ARBA00022737"/>
    </source>
</evidence>
<evidence type="ECO:0000256" key="9">
    <source>
        <dbReference type="ARBA" id="ARBA00040965"/>
    </source>
</evidence>
<comment type="similarity">
    <text evidence="2">Belongs to the protein prenyltransferase subunit alpha family.</text>
</comment>
<dbReference type="GO" id="GO:0005953">
    <property type="term" value="C:CAAX-protein geranylgeranyltransferase complex"/>
    <property type="evidence" value="ECO:0007669"/>
    <property type="project" value="TreeGrafter"/>
</dbReference>
<dbReference type="Gene3D" id="1.25.40.120">
    <property type="entry name" value="Protein prenylyltransferase"/>
    <property type="match status" value="1"/>
</dbReference>
<evidence type="ECO:0000256" key="10">
    <source>
        <dbReference type="ARBA" id="ARBA00041392"/>
    </source>
</evidence>
<name>A0A914WRH8_9BILA</name>
<evidence type="ECO:0000313" key="14">
    <source>
        <dbReference type="Proteomes" id="UP000887566"/>
    </source>
</evidence>
<dbReference type="PROSITE" id="PS51147">
    <property type="entry name" value="PFTA"/>
    <property type="match status" value="5"/>
</dbReference>
<dbReference type="WBParaSite" id="PSAMB.scaffold4639size13998.g24807.t1">
    <property type="protein sequence ID" value="PSAMB.scaffold4639size13998.g24807.t1"/>
    <property type="gene ID" value="PSAMB.scaffold4639size13998.g24807"/>
</dbReference>
<evidence type="ECO:0000256" key="5">
    <source>
        <dbReference type="ARBA" id="ARBA00022602"/>
    </source>
</evidence>
<comment type="cofactor">
    <cofactor evidence="1">
        <name>Mg(2+)</name>
        <dbReference type="ChEBI" id="CHEBI:18420"/>
    </cofactor>
</comment>
<evidence type="ECO:0000256" key="8">
    <source>
        <dbReference type="ARBA" id="ARBA00022842"/>
    </source>
</evidence>
<dbReference type="PANTHER" id="PTHR11129:SF1">
    <property type="entry name" value="PROTEIN FARNESYLTRANSFERASE_GERANYLGERANYLTRANSFERASE TYPE-1 SUBUNIT ALPHA"/>
    <property type="match status" value="1"/>
</dbReference>
<dbReference type="GO" id="GO:0005965">
    <property type="term" value="C:protein farnesyltransferase complex"/>
    <property type="evidence" value="ECO:0007669"/>
    <property type="project" value="TreeGrafter"/>
</dbReference>
<evidence type="ECO:0000313" key="15">
    <source>
        <dbReference type="WBParaSite" id="PSAMB.scaffold4639size13998.g24807.t1"/>
    </source>
</evidence>
<dbReference type="GO" id="GO:0004660">
    <property type="term" value="F:protein farnesyltransferase activity"/>
    <property type="evidence" value="ECO:0007669"/>
    <property type="project" value="UniProtKB-EC"/>
</dbReference>
<dbReference type="InterPro" id="IPR002088">
    <property type="entry name" value="Prenyl_trans_a"/>
</dbReference>
<keyword evidence="8" id="KW-0460">Magnesium</keyword>
<evidence type="ECO:0000256" key="12">
    <source>
        <dbReference type="ARBA" id="ARBA00043086"/>
    </source>
</evidence>
<dbReference type="EC" id="2.5.1.59" evidence="3"/>
<dbReference type="SUPFAM" id="SSF48439">
    <property type="entry name" value="Protein prenylyltransferase"/>
    <property type="match status" value="1"/>
</dbReference>
<accession>A0A914WRH8</accession>
<reference evidence="15" key="1">
    <citation type="submission" date="2022-11" db="UniProtKB">
        <authorList>
            <consortium name="WormBaseParasite"/>
        </authorList>
    </citation>
    <scope>IDENTIFICATION</scope>
</reference>
<organism evidence="14 15">
    <name type="scientific">Plectus sambesii</name>
    <dbReference type="NCBI Taxonomy" id="2011161"/>
    <lineage>
        <taxon>Eukaryota</taxon>
        <taxon>Metazoa</taxon>
        <taxon>Ecdysozoa</taxon>
        <taxon>Nematoda</taxon>
        <taxon>Chromadorea</taxon>
        <taxon>Plectida</taxon>
        <taxon>Plectina</taxon>
        <taxon>Plectoidea</taxon>
        <taxon>Plectidae</taxon>
        <taxon>Plectus</taxon>
    </lineage>
</organism>
<evidence type="ECO:0000256" key="3">
    <source>
        <dbReference type="ARBA" id="ARBA00012700"/>
    </source>
</evidence>
<evidence type="ECO:0000256" key="13">
    <source>
        <dbReference type="ARBA" id="ARBA00043219"/>
    </source>
</evidence>
<proteinExistence type="inferred from homology"/>
<keyword evidence="5" id="KW-0637">Prenyltransferase</keyword>
<protein>
    <recommendedName>
        <fullName evidence="9">Protein farnesyltransferase/geranylgeranyltransferase type-1 subunit alpha</fullName>
        <ecNumber evidence="4">2.5.1.58</ecNumber>
        <ecNumber evidence="3">2.5.1.59</ecNumber>
    </recommendedName>
    <alternativeName>
        <fullName evidence="12">CAAX farnesyltransferase subunit alpha</fullName>
    </alternativeName>
    <alternativeName>
        <fullName evidence="11">FTase-alpha</fullName>
    </alternativeName>
    <alternativeName>
        <fullName evidence="10">Ras proteins prenyltransferase subunit alpha</fullName>
    </alternativeName>
    <alternativeName>
        <fullName evidence="13">Type I protein geranyl-geranyltransferase subunit alpha</fullName>
    </alternativeName>
</protein>
<dbReference type="AlphaFoldDB" id="A0A914WRH8"/>